<protein>
    <submittedName>
        <fullName evidence="1">9208_t:CDS:1</fullName>
    </submittedName>
</protein>
<name>A0ACA9QBZ3_9GLOM</name>
<gene>
    <name evidence="1" type="ORF">SPELUC_LOCUS14093</name>
</gene>
<feature type="non-terminal residue" evidence="1">
    <location>
        <position position="1"/>
    </location>
</feature>
<comment type="caution">
    <text evidence="1">The sequence shown here is derived from an EMBL/GenBank/DDBJ whole genome shotgun (WGS) entry which is preliminary data.</text>
</comment>
<proteinExistence type="predicted"/>
<sequence>DLRRSAIDETMYMIIADEVDDIDNNLESNDNNNFTQTQSYNENLEIENFVDFTNSIFGGMLTIENPNPRN</sequence>
<feature type="non-terminal residue" evidence="1">
    <location>
        <position position="70"/>
    </location>
</feature>
<reference evidence="1" key="1">
    <citation type="submission" date="2021-06" db="EMBL/GenBank/DDBJ databases">
        <authorList>
            <person name="Kallberg Y."/>
            <person name="Tangrot J."/>
            <person name="Rosling A."/>
        </authorList>
    </citation>
    <scope>NUCLEOTIDE SEQUENCE</scope>
    <source>
        <strain evidence="1">28 12/20/2015</strain>
    </source>
</reference>
<dbReference type="EMBL" id="CAJVPW010039967">
    <property type="protein sequence ID" value="CAG8745297.1"/>
    <property type="molecule type" value="Genomic_DNA"/>
</dbReference>
<evidence type="ECO:0000313" key="1">
    <source>
        <dbReference type="EMBL" id="CAG8745297.1"/>
    </source>
</evidence>
<dbReference type="Proteomes" id="UP000789366">
    <property type="component" value="Unassembled WGS sequence"/>
</dbReference>
<organism evidence="1 2">
    <name type="scientific">Cetraspora pellucida</name>
    <dbReference type="NCBI Taxonomy" id="1433469"/>
    <lineage>
        <taxon>Eukaryota</taxon>
        <taxon>Fungi</taxon>
        <taxon>Fungi incertae sedis</taxon>
        <taxon>Mucoromycota</taxon>
        <taxon>Glomeromycotina</taxon>
        <taxon>Glomeromycetes</taxon>
        <taxon>Diversisporales</taxon>
        <taxon>Gigasporaceae</taxon>
        <taxon>Cetraspora</taxon>
    </lineage>
</organism>
<accession>A0ACA9QBZ3</accession>
<keyword evidence="2" id="KW-1185">Reference proteome</keyword>
<evidence type="ECO:0000313" key="2">
    <source>
        <dbReference type="Proteomes" id="UP000789366"/>
    </source>
</evidence>